<organism evidence="2 3">
    <name type="scientific">Labrys neptuniae</name>
    <dbReference type="NCBI Taxonomy" id="376174"/>
    <lineage>
        <taxon>Bacteria</taxon>
        <taxon>Pseudomonadati</taxon>
        <taxon>Pseudomonadota</taxon>
        <taxon>Alphaproteobacteria</taxon>
        <taxon>Hyphomicrobiales</taxon>
        <taxon>Xanthobacteraceae</taxon>
        <taxon>Labrys</taxon>
    </lineage>
</organism>
<gene>
    <name evidence="2" type="ORF">ACETRX_35780</name>
</gene>
<keyword evidence="1" id="KW-0812">Transmembrane</keyword>
<protein>
    <submittedName>
        <fullName evidence="2">Uncharacterized protein</fullName>
    </submittedName>
</protein>
<feature type="transmembrane region" description="Helical" evidence="1">
    <location>
        <begin position="62"/>
        <end position="87"/>
    </location>
</feature>
<sequence>MAETVSGIVERMESPRSAVSWAAILAGAASAAVLSLILIVVGTGIGLAFVSPWQNSGASVKTIGLLAIAWSIAVPLFSYAVGGYLAGRLRTQWVGVHSDEVFFRDTAHGLLVWAVGTLFSACLLGTVLSWAVQGTAQAGASAATAATRAVTSSVENPENGGWNAYFTDMLFRAPQQQTQPSDTTAKAEIGRIAARSLAAGQLSDDDKAYAAQLIAHQTGLNPSDAAKRIDDVVAMAKQAAAQTAEKAKAAAEVARKAGINAALWAFVALLIGGLSASYMATVGGRLRDDLPAV</sequence>
<keyword evidence="1" id="KW-0472">Membrane</keyword>
<feature type="transmembrane region" description="Helical" evidence="1">
    <location>
        <begin position="20"/>
        <end position="50"/>
    </location>
</feature>
<dbReference type="RefSeq" id="WP_394315564.1">
    <property type="nucleotide sequence ID" value="NZ_JBHGPK010000057.1"/>
</dbReference>
<evidence type="ECO:0000313" key="3">
    <source>
        <dbReference type="Proteomes" id="UP001595190"/>
    </source>
</evidence>
<accession>A0ABV6ZS30</accession>
<evidence type="ECO:0000256" key="1">
    <source>
        <dbReference type="SAM" id="Phobius"/>
    </source>
</evidence>
<feature type="transmembrane region" description="Helical" evidence="1">
    <location>
        <begin position="107"/>
        <end position="132"/>
    </location>
</feature>
<feature type="transmembrane region" description="Helical" evidence="1">
    <location>
        <begin position="261"/>
        <end position="280"/>
    </location>
</feature>
<dbReference type="EMBL" id="JBHGPK010000057">
    <property type="protein sequence ID" value="MFC2254978.1"/>
    <property type="molecule type" value="Genomic_DNA"/>
</dbReference>
<name>A0ABV6ZS30_9HYPH</name>
<comment type="caution">
    <text evidence="2">The sequence shown here is derived from an EMBL/GenBank/DDBJ whole genome shotgun (WGS) entry which is preliminary data.</text>
</comment>
<proteinExistence type="predicted"/>
<dbReference type="Proteomes" id="UP001595190">
    <property type="component" value="Unassembled WGS sequence"/>
</dbReference>
<evidence type="ECO:0000313" key="2">
    <source>
        <dbReference type="EMBL" id="MFC2254978.1"/>
    </source>
</evidence>
<keyword evidence="1" id="KW-1133">Transmembrane helix</keyword>
<reference evidence="2 3" key="1">
    <citation type="submission" date="2024-09" db="EMBL/GenBank/DDBJ databases">
        <title>Description of Labrys sedimenti sp. nov., isolated from a diclofenac-degrading enrichment culture, and genome-based reclassification of Labrys portucalensis as a later heterotypic synonym of Labrys neptuniae.</title>
        <authorList>
            <person name="Tancsics A."/>
            <person name="Csepanyi A."/>
        </authorList>
    </citation>
    <scope>NUCLEOTIDE SEQUENCE [LARGE SCALE GENOMIC DNA]</scope>
    <source>
        <strain evidence="2 3">LMG 23412</strain>
    </source>
</reference>